<sequence>MQSNFDRRRINGPEESHPPLYDHEEEAEPSWKLGQPRKGRAAGDIRPIFLKAGLISQANGSAYIETERTKIACAVYGPRQSKTTVYNENGRLNVEVKFAPFSCTRRRAPIRDAEDRSLAVQIQQSLLPAVRLELLPKSTIDIFLTIIENDGMEGCIASGSVAASAALADAGIEMLGLVIACSASTMGEDVWLDPSEQEAQASSGSLIVAGMPALGTITNVWQSGNMTPTQVIQSMEACQERFVDIHTIVAQALLDNAQNT</sequence>
<accession>A0A165P482</accession>
<dbReference type="GO" id="GO:0000176">
    <property type="term" value="C:nuclear exosome (RNase complex)"/>
    <property type="evidence" value="ECO:0007669"/>
    <property type="project" value="UniProtKB-ARBA"/>
</dbReference>
<evidence type="ECO:0000256" key="6">
    <source>
        <dbReference type="ARBA" id="ARBA00022835"/>
    </source>
</evidence>
<dbReference type="AlphaFoldDB" id="A0A165P482"/>
<name>A0A165P482_9APHY</name>
<reference evidence="12 13" key="1">
    <citation type="journal article" date="2016" name="Mol. Biol. Evol.">
        <title>Comparative Genomics of Early-Diverging Mushroom-Forming Fungi Provides Insights into the Origins of Lignocellulose Decay Capabilities.</title>
        <authorList>
            <person name="Nagy L.G."/>
            <person name="Riley R."/>
            <person name="Tritt A."/>
            <person name="Adam C."/>
            <person name="Daum C."/>
            <person name="Floudas D."/>
            <person name="Sun H."/>
            <person name="Yadav J.S."/>
            <person name="Pangilinan J."/>
            <person name="Larsson K.H."/>
            <person name="Matsuura K."/>
            <person name="Barry K."/>
            <person name="Labutti K."/>
            <person name="Kuo R."/>
            <person name="Ohm R.A."/>
            <person name="Bhattacharya S.S."/>
            <person name="Shirouzu T."/>
            <person name="Yoshinaga Y."/>
            <person name="Martin F.M."/>
            <person name="Grigoriev I.V."/>
            <person name="Hibbett D.S."/>
        </authorList>
    </citation>
    <scope>NUCLEOTIDE SEQUENCE [LARGE SCALE GENOMIC DNA]</scope>
    <source>
        <strain evidence="12 13">L-15889</strain>
    </source>
</reference>
<dbReference type="GO" id="GO:0005840">
    <property type="term" value="C:ribosome"/>
    <property type="evidence" value="ECO:0007669"/>
    <property type="project" value="UniProtKB-KW"/>
</dbReference>
<evidence type="ECO:0000256" key="2">
    <source>
        <dbReference type="ARBA" id="ARBA00004496"/>
    </source>
</evidence>
<dbReference type="SUPFAM" id="SSF54211">
    <property type="entry name" value="Ribosomal protein S5 domain 2-like"/>
    <property type="match status" value="1"/>
</dbReference>
<feature type="compositionally biased region" description="Basic and acidic residues" evidence="9">
    <location>
        <begin position="1"/>
        <end position="22"/>
    </location>
</feature>
<dbReference type="Pfam" id="PF01138">
    <property type="entry name" value="RNase_PH"/>
    <property type="match status" value="1"/>
</dbReference>
<dbReference type="Pfam" id="PF03725">
    <property type="entry name" value="RNase_PH_C"/>
    <property type="match status" value="1"/>
</dbReference>
<keyword evidence="4" id="KW-0963">Cytoplasm</keyword>
<dbReference type="EMBL" id="KV429073">
    <property type="protein sequence ID" value="KZT67742.1"/>
    <property type="molecule type" value="Genomic_DNA"/>
</dbReference>
<evidence type="ECO:0000256" key="9">
    <source>
        <dbReference type="SAM" id="MobiDB-lite"/>
    </source>
</evidence>
<keyword evidence="12" id="KW-0689">Ribosomal protein</keyword>
<dbReference type="GO" id="GO:0000177">
    <property type="term" value="C:cytoplasmic exosome (RNase complex)"/>
    <property type="evidence" value="ECO:0007669"/>
    <property type="project" value="TreeGrafter"/>
</dbReference>
<dbReference type="OrthoDB" id="2504340at2759"/>
<dbReference type="InterPro" id="IPR001247">
    <property type="entry name" value="ExoRNase_PH_dom1"/>
</dbReference>
<comment type="similarity">
    <text evidence="3">Belongs to the RNase PH family.</text>
</comment>
<dbReference type="CDD" id="cd11371">
    <property type="entry name" value="RNase_PH_MTR3"/>
    <property type="match status" value="1"/>
</dbReference>
<organism evidence="12 13">
    <name type="scientific">Daedalea quercina L-15889</name>
    <dbReference type="NCBI Taxonomy" id="1314783"/>
    <lineage>
        <taxon>Eukaryota</taxon>
        <taxon>Fungi</taxon>
        <taxon>Dikarya</taxon>
        <taxon>Basidiomycota</taxon>
        <taxon>Agaricomycotina</taxon>
        <taxon>Agaricomycetes</taxon>
        <taxon>Polyporales</taxon>
        <taxon>Fomitopsis</taxon>
    </lineage>
</organism>
<dbReference type="InterPro" id="IPR015847">
    <property type="entry name" value="ExoRNase_PH_dom2"/>
</dbReference>
<dbReference type="InterPro" id="IPR036345">
    <property type="entry name" value="ExoRNase_PH_dom2_sf"/>
</dbReference>
<comment type="subcellular location">
    <subcellularLocation>
        <location evidence="2">Cytoplasm</location>
    </subcellularLocation>
    <subcellularLocation>
        <location evidence="1">Nucleus</location>
    </subcellularLocation>
</comment>
<dbReference type="InterPro" id="IPR050080">
    <property type="entry name" value="RNase_PH"/>
</dbReference>
<dbReference type="GO" id="GO:0071028">
    <property type="term" value="P:nuclear mRNA surveillance"/>
    <property type="evidence" value="ECO:0007669"/>
    <property type="project" value="TreeGrafter"/>
</dbReference>
<feature type="region of interest" description="Disordered" evidence="9">
    <location>
        <begin position="1"/>
        <end position="39"/>
    </location>
</feature>
<dbReference type="Gene3D" id="3.30.230.70">
    <property type="entry name" value="GHMP Kinase, N-terminal domain"/>
    <property type="match status" value="1"/>
</dbReference>
<dbReference type="Proteomes" id="UP000076727">
    <property type="component" value="Unassembled WGS sequence"/>
</dbReference>
<evidence type="ECO:0000313" key="12">
    <source>
        <dbReference type="EMBL" id="KZT67742.1"/>
    </source>
</evidence>
<evidence type="ECO:0000256" key="3">
    <source>
        <dbReference type="ARBA" id="ARBA00006678"/>
    </source>
</evidence>
<gene>
    <name evidence="12" type="ORF">DAEQUDRAFT_751572</name>
</gene>
<evidence type="ECO:0000256" key="4">
    <source>
        <dbReference type="ARBA" id="ARBA00022490"/>
    </source>
</evidence>
<evidence type="ECO:0000259" key="11">
    <source>
        <dbReference type="Pfam" id="PF03725"/>
    </source>
</evidence>
<dbReference type="GO" id="GO:0006364">
    <property type="term" value="P:rRNA processing"/>
    <property type="evidence" value="ECO:0007669"/>
    <property type="project" value="UniProtKB-KW"/>
</dbReference>
<evidence type="ECO:0000256" key="7">
    <source>
        <dbReference type="ARBA" id="ARBA00022884"/>
    </source>
</evidence>
<keyword evidence="12" id="KW-0687">Ribonucleoprotein</keyword>
<keyword evidence="5" id="KW-0698">rRNA processing</keyword>
<dbReference type="InterPro" id="IPR020568">
    <property type="entry name" value="Ribosomal_Su5_D2-typ_SF"/>
</dbReference>
<dbReference type="PANTHER" id="PTHR11953">
    <property type="entry name" value="EXOSOME COMPLEX COMPONENT"/>
    <property type="match status" value="1"/>
</dbReference>
<evidence type="ECO:0000256" key="5">
    <source>
        <dbReference type="ARBA" id="ARBA00022552"/>
    </source>
</evidence>
<dbReference type="GO" id="GO:0071051">
    <property type="term" value="P:poly(A)-dependent snoRNA 3'-end processing"/>
    <property type="evidence" value="ECO:0007669"/>
    <property type="project" value="TreeGrafter"/>
</dbReference>
<protein>
    <submittedName>
        <fullName evidence="12">Ribosomal protein S5 domain 2-like protein</fullName>
    </submittedName>
</protein>
<evidence type="ECO:0000259" key="10">
    <source>
        <dbReference type="Pfam" id="PF01138"/>
    </source>
</evidence>
<dbReference type="InterPro" id="IPR027408">
    <property type="entry name" value="PNPase/RNase_PH_dom_sf"/>
</dbReference>
<keyword evidence="13" id="KW-1185">Reference proteome</keyword>
<keyword evidence="6" id="KW-0271">Exosome</keyword>
<feature type="domain" description="Exoribonuclease phosphorolytic" evidence="10">
    <location>
        <begin position="45"/>
        <end position="173"/>
    </location>
</feature>
<evidence type="ECO:0000256" key="8">
    <source>
        <dbReference type="ARBA" id="ARBA00023242"/>
    </source>
</evidence>
<proteinExistence type="inferred from homology"/>
<feature type="domain" description="Exoribonuclease phosphorolytic" evidence="11">
    <location>
        <begin position="176"/>
        <end position="237"/>
    </location>
</feature>
<evidence type="ECO:0000256" key="1">
    <source>
        <dbReference type="ARBA" id="ARBA00004123"/>
    </source>
</evidence>
<dbReference type="GO" id="GO:0034475">
    <property type="term" value="P:U4 snRNA 3'-end processing"/>
    <property type="evidence" value="ECO:0007669"/>
    <property type="project" value="TreeGrafter"/>
</dbReference>
<keyword evidence="7" id="KW-0694">RNA-binding</keyword>
<dbReference type="GO" id="GO:0003723">
    <property type="term" value="F:RNA binding"/>
    <property type="evidence" value="ECO:0007669"/>
    <property type="project" value="UniProtKB-KW"/>
</dbReference>
<keyword evidence="8" id="KW-0539">Nucleus</keyword>
<dbReference type="GO" id="GO:0005730">
    <property type="term" value="C:nucleolus"/>
    <property type="evidence" value="ECO:0007669"/>
    <property type="project" value="TreeGrafter"/>
</dbReference>
<dbReference type="GO" id="GO:0016075">
    <property type="term" value="P:rRNA catabolic process"/>
    <property type="evidence" value="ECO:0007669"/>
    <property type="project" value="TreeGrafter"/>
</dbReference>
<dbReference type="PANTHER" id="PTHR11953:SF2">
    <property type="entry name" value="EXOSOME COMPLEX COMPONENT MTR3"/>
    <property type="match status" value="1"/>
</dbReference>
<evidence type="ECO:0000313" key="13">
    <source>
        <dbReference type="Proteomes" id="UP000076727"/>
    </source>
</evidence>
<dbReference type="STRING" id="1314783.A0A165P482"/>
<dbReference type="SUPFAM" id="SSF55666">
    <property type="entry name" value="Ribonuclease PH domain 2-like"/>
    <property type="match status" value="1"/>
</dbReference>